<dbReference type="AlphaFoldDB" id="A0A2S8SEA9"/>
<keyword evidence="1" id="KW-0732">Signal</keyword>
<dbReference type="EMBL" id="PVEP01000001">
    <property type="protein sequence ID" value="PQV59191.1"/>
    <property type="molecule type" value="Genomic_DNA"/>
</dbReference>
<reference evidence="2 3" key="1">
    <citation type="submission" date="2018-02" db="EMBL/GenBank/DDBJ databases">
        <title>Genomic Encyclopedia of Archaeal and Bacterial Type Strains, Phase II (KMG-II): from individual species to whole genera.</title>
        <authorList>
            <person name="Goeker M."/>
        </authorList>
    </citation>
    <scope>NUCLEOTIDE SEQUENCE [LARGE SCALE GENOMIC DNA]</scope>
    <source>
        <strain evidence="2 3">DSM 18921</strain>
    </source>
</reference>
<proteinExistence type="predicted"/>
<dbReference type="InterPro" id="IPR022472">
    <property type="entry name" value="VPLPA-CTERM"/>
</dbReference>
<evidence type="ECO:0000256" key="1">
    <source>
        <dbReference type="SAM" id="SignalP"/>
    </source>
</evidence>
<feature type="chain" id="PRO_5015597543" evidence="1">
    <location>
        <begin position="24"/>
        <end position="219"/>
    </location>
</feature>
<comment type="caution">
    <text evidence="2">The sequence shown here is derived from an EMBL/GenBank/DDBJ whole genome shotgun (WGS) entry which is preliminary data.</text>
</comment>
<protein>
    <submittedName>
        <fullName evidence="2">Putative secreted protein</fullName>
    </submittedName>
</protein>
<organism evidence="2 3">
    <name type="scientific">Albidovulum denitrificans</name>
    <dbReference type="NCBI Taxonomy" id="404881"/>
    <lineage>
        <taxon>Bacteria</taxon>
        <taxon>Pseudomonadati</taxon>
        <taxon>Pseudomonadota</taxon>
        <taxon>Alphaproteobacteria</taxon>
        <taxon>Rhodobacterales</taxon>
        <taxon>Paracoccaceae</taxon>
        <taxon>Albidovulum</taxon>
    </lineage>
</organism>
<name>A0A2S8SEA9_9RHOB</name>
<evidence type="ECO:0000313" key="3">
    <source>
        <dbReference type="Proteomes" id="UP000238338"/>
    </source>
</evidence>
<dbReference type="RefSeq" id="WP_170076119.1">
    <property type="nucleotide sequence ID" value="NZ_PVEP01000001.1"/>
</dbReference>
<keyword evidence="3" id="KW-1185">Reference proteome</keyword>
<accession>A0A2S8SEA9</accession>
<sequence>MGRLSNLAAASVFCVGLAGAASATTMTFDTLPDYGTVMSGGGTGSPYVENGITATATSAGGVMASYFTPGTVHLDDSGTDATSGVMFTTGSVFDVLGFSFTSLGFNFLDTAPNVMGNIFIQGFLNGQKVVQEHITMSPVFGTVQDIVLGAAFAGLDAFSIEILYPNTEAFCDAPCGHLDLDSVTFGGIAPSPVPLPASGLLLGAAALGLAGMRRRKTRA</sequence>
<gene>
    <name evidence="2" type="ORF">LX70_01015</name>
</gene>
<dbReference type="NCBIfam" id="TIGR03370">
    <property type="entry name" value="VPLPA-CTERM"/>
    <property type="match status" value="1"/>
</dbReference>
<dbReference type="Proteomes" id="UP000238338">
    <property type="component" value="Unassembled WGS sequence"/>
</dbReference>
<evidence type="ECO:0000313" key="2">
    <source>
        <dbReference type="EMBL" id="PQV59191.1"/>
    </source>
</evidence>
<feature type="signal peptide" evidence="1">
    <location>
        <begin position="1"/>
        <end position="23"/>
    </location>
</feature>